<keyword evidence="2" id="KW-1185">Reference proteome</keyword>
<dbReference type="OrthoDB" id="8525901at2"/>
<dbReference type="AlphaFoldDB" id="A0A517PDW1"/>
<dbReference type="Pfam" id="PF01874">
    <property type="entry name" value="CitG"/>
    <property type="match status" value="1"/>
</dbReference>
<dbReference type="Gene3D" id="1.10.4200.10">
    <property type="entry name" value="Triphosphoribosyl-dephospho-CoA protein"/>
    <property type="match status" value="1"/>
</dbReference>
<dbReference type="RefSeq" id="WP_145360407.1">
    <property type="nucleotide sequence ID" value="NZ_CP036265.1"/>
</dbReference>
<sequence>MNLSELVRRACLTECTARKPGNVYPGADFADLTYAHFVAAAHVAAETLPAAAKLGVGPAVLNCVRATRRECGTNVNLGIALLLAPLCAVPEDVSLADGVGPVLAATTVKDAWAVYEAIRLASPGGLGETPEQDVRDEPTVTLTEAMTLAANRDRIARQYAVGFDDVRIFAERFPLERTGKWESATTFLYLMELSRHPDSHIARRCGPATAEEARIRAEDVVHKRPERSDWPVHRRAARELDRFLRGGSPRRNPGTTADLTCAALFWAGRERLIELPTEDELAAHAARLVRQGGGA</sequence>
<dbReference type="KEGG" id="acaf:CA12_36760"/>
<dbReference type="PANTHER" id="PTHR42280">
    <property type="entry name" value="CITG FAMILY PROTEIN"/>
    <property type="match status" value="1"/>
</dbReference>
<protein>
    <submittedName>
        <fullName evidence="1">ATP:dephospho-CoA triphosphoribosyl transferase</fullName>
    </submittedName>
</protein>
<reference evidence="1 2" key="1">
    <citation type="submission" date="2019-02" db="EMBL/GenBank/DDBJ databases">
        <title>Deep-cultivation of Planctomycetes and their phenomic and genomic characterization uncovers novel biology.</title>
        <authorList>
            <person name="Wiegand S."/>
            <person name="Jogler M."/>
            <person name="Boedeker C."/>
            <person name="Pinto D."/>
            <person name="Vollmers J."/>
            <person name="Rivas-Marin E."/>
            <person name="Kohn T."/>
            <person name="Peeters S.H."/>
            <person name="Heuer A."/>
            <person name="Rast P."/>
            <person name="Oberbeckmann S."/>
            <person name="Bunk B."/>
            <person name="Jeske O."/>
            <person name="Meyerdierks A."/>
            <person name="Storesund J.E."/>
            <person name="Kallscheuer N."/>
            <person name="Luecker S."/>
            <person name="Lage O.M."/>
            <person name="Pohl T."/>
            <person name="Merkel B.J."/>
            <person name="Hornburger P."/>
            <person name="Mueller R.-W."/>
            <person name="Bruemmer F."/>
            <person name="Labrenz M."/>
            <person name="Spormann A.M."/>
            <person name="Op den Camp H."/>
            <person name="Overmann J."/>
            <person name="Amann R."/>
            <person name="Jetten M.S.M."/>
            <person name="Mascher T."/>
            <person name="Medema M.H."/>
            <person name="Devos D.P."/>
            <person name="Kaster A.-K."/>
            <person name="Ovreas L."/>
            <person name="Rohde M."/>
            <person name="Galperin M.Y."/>
            <person name="Jogler C."/>
        </authorList>
    </citation>
    <scope>NUCLEOTIDE SEQUENCE [LARGE SCALE GENOMIC DNA]</scope>
    <source>
        <strain evidence="1 2">CA12</strain>
    </source>
</reference>
<dbReference type="GO" id="GO:0005524">
    <property type="term" value="F:ATP binding"/>
    <property type="evidence" value="ECO:0007669"/>
    <property type="project" value="InterPro"/>
</dbReference>
<evidence type="ECO:0000313" key="1">
    <source>
        <dbReference type="EMBL" id="QDT17549.1"/>
    </source>
</evidence>
<organism evidence="1 2">
    <name type="scientific">Alienimonas californiensis</name>
    <dbReference type="NCBI Taxonomy" id="2527989"/>
    <lineage>
        <taxon>Bacteria</taxon>
        <taxon>Pseudomonadati</taxon>
        <taxon>Planctomycetota</taxon>
        <taxon>Planctomycetia</taxon>
        <taxon>Planctomycetales</taxon>
        <taxon>Planctomycetaceae</taxon>
        <taxon>Alienimonas</taxon>
    </lineage>
</organism>
<dbReference type="GO" id="GO:0046917">
    <property type="term" value="F:triphosphoribosyl-dephospho-CoA synthase activity"/>
    <property type="evidence" value="ECO:0007669"/>
    <property type="project" value="InterPro"/>
</dbReference>
<gene>
    <name evidence="1" type="ORF">CA12_36760</name>
</gene>
<proteinExistence type="predicted"/>
<dbReference type="PANTHER" id="PTHR42280:SF1">
    <property type="entry name" value="CITG FAMILY PROTEIN"/>
    <property type="match status" value="1"/>
</dbReference>
<accession>A0A517PDW1</accession>
<evidence type="ECO:0000313" key="2">
    <source>
        <dbReference type="Proteomes" id="UP000318741"/>
    </source>
</evidence>
<dbReference type="EMBL" id="CP036265">
    <property type="protein sequence ID" value="QDT17549.1"/>
    <property type="molecule type" value="Genomic_DNA"/>
</dbReference>
<keyword evidence="1" id="KW-0808">Transferase</keyword>
<name>A0A517PDW1_9PLAN</name>
<dbReference type="Proteomes" id="UP000318741">
    <property type="component" value="Chromosome"/>
</dbReference>
<dbReference type="InterPro" id="IPR002736">
    <property type="entry name" value="CitG"/>
</dbReference>